<organism evidence="2">
    <name type="scientific">Candidatus Kentrum sp. DK</name>
    <dbReference type="NCBI Taxonomy" id="2126562"/>
    <lineage>
        <taxon>Bacteria</taxon>
        <taxon>Pseudomonadati</taxon>
        <taxon>Pseudomonadota</taxon>
        <taxon>Gammaproteobacteria</taxon>
        <taxon>Candidatus Kentrum</taxon>
    </lineage>
</organism>
<evidence type="ECO:0000313" key="2">
    <source>
        <dbReference type="EMBL" id="VFJ58915.1"/>
    </source>
</evidence>
<sequence>MTLEQISQIAGIISSIGTVIILAISATVAVLIYRWQRESAKIEAFRRLSEDRWQYNQLVLDLFLNNENLQESVSKSHGCEHLEKQDIIEIKIS</sequence>
<reference evidence="2" key="1">
    <citation type="submission" date="2019-02" db="EMBL/GenBank/DDBJ databases">
        <authorList>
            <person name="Gruber-Vodicka R. H."/>
            <person name="Seah K. B. B."/>
        </authorList>
    </citation>
    <scope>NUCLEOTIDE SEQUENCE</scope>
    <source>
        <strain evidence="2">BECK_DK161</strain>
    </source>
</reference>
<keyword evidence="1" id="KW-0812">Transmembrane</keyword>
<protein>
    <submittedName>
        <fullName evidence="2">Uncharacterized protein</fullName>
    </submittedName>
</protein>
<dbReference type="AlphaFoldDB" id="A0A450SXU1"/>
<dbReference type="EMBL" id="CAADEY010000068">
    <property type="protein sequence ID" value="VFJ58915.1"/>
    <property type="molecule type" value="Genomic_DNA"/>
</dbReference>
<accession>A0A450SXU1</accession>
<name>A0A450SXU1_9GAMM</name>
<keyword evidence="1" id="KW-0472">Membrane</keyword>
<keyword evidence="1" id="KW-1133">Transmembrane helix</keyword>
<proteinExistence type="predicted"/>
<feature type="transmembrane region" description="Helical" evidence="1">
    <location>
        <begin position="6"/>
        <end position="33"/>
    </location>
</feature>
<gene>
    <name evidence="2" type="ORF">BECKDK2373C_GA0170839_106830</name>
</gene>
<evidence type="ECO:0000256" key="1">
    <source>
        <dbReference type="SAM" id="Phobius"/>
    </source>
</evidence>